<comment type="similarity">
    <text evidence="4 9 10">Belongs to the HisA/HisF family.</text>
</comment>
<keyword evidence="6 9" id="KW-0028">Amino-acid biosynthesis</keyword>
<accession>A0A7V3YKN5</accession>
<evidence type="ECO:0000256" key="9">
    <source>
        <dbReference type="HAMAP-Rule" id="MF_01014"/>
    </source>
</evidence>
<dbReference type="InterPro" id="IPR013785">
    <property type="entry name" value="Aldolase_TIM"/>
</dbReference>
<feature type="active site" description="Proton acceptor" evidence="9">
    <location>
        <position position="8"/>
    </location>
</feature>
<name>A0A7V3YKN5_9BACT</name>
<dbReference type="InterPro" id="IPR006063">
    <property type="entry name" value="HisA_bact_arch"/>
</dbReference>
<proteinExistence type="inferred from homology"/>
<keyword evidence="8 9" id="KW-0413">Isomerase</keyword>
<comment type="caution">
    <text evidence="12">The sequence shown here is derived from an EMBL/GenBank/DDBJ whole genome shotgun (WGS) entry which is preliminary data.</text>
</comment>
<dbReference type="FunFam" id="3.20.20.70:FF:000009">
    <property type="entry name" value="1-(5-phosphoribosyl)-5-[(5-phosphoribosylamino)methylideneamino] imidazole-4-carboxamide isomerase"/>
    <property type="match status" value="1"/>
</dbReference>
<dbReference type="Pfam" id="PF00977">
    <property type="entry name" value="His_biosynth"/>
    <property type="match status" value="1"/>
</dbReference>
<dbReference type="InterPro" id="IPR044524">
    <property type="entry name" value="Isoase_HisA-like"/>
</dbReference>
<comment type="catalytic activity">
    <reaction evidence="1 9 11">
        <text>1-(5-phospho-beta-D-ribosyl)-5-[(5-phospho-beta-D-ribosylamino)methylideneamino]imidazole-4-carboxamide = 5-[(5-phospho-1-deoxy-D-ribulos-1-ylimino)methylamino]-1-(5-phospho-beta-D-ribosyl)imidazole-4-carboxamide</text>
        <dbReference type="Rhea" id="RHEA:15469"/>
        <dbReference type="ChEBI" id="CHEBI:58435"/>
        <dbReference type="ChEBI" id="CHEBI:58525"/>
        <dbReference type="EC" id="5.3.1.16"/>
    </reaction>
</comment>
<comment type="subcellular location">
    <subcellularLocation>
        <location evidence="2 9 11">Cytoplasm</location>
    </subcellularLocation>
</comment>
<evidence type="ECO:0000256" key="10">
    <source>
        <dbReference type="RuleBase" id="RU003657"/>
    </source>
</evidence>
<gene>
    <name evidence="9 12" type="primary">hisA</name>
    <name evidence="12" type="ORF">ENU96_01685</name>
</gene>
<dbReference type="InterPro" id="IPR011060">
    <property type="entry name" value="RibuloseP-bd_barrel"/>
</dbReference>
<evidence type="ECO:0000256" key="2">
    <source>
        <dbReference type="ARBA" id="ARBA00004496"/>
    </source>
</evidence>
<evidence type="ECO:0000256" key="7">
    <source>
        <dbReference type="ARBA" id="ARBA00023102"/>
    </source>
</evidence>
<keyword evidence="5 9" id="KW-0963">Cytoplasm</keyword>
<dbReference type="SUPFAM" id="SSF51366">
    <property type="entry name" value="Ribulose-phoshate binding barrel"/>
    <property type="match status" value="1"/>
</dbReference>
<evidence type="ECO:0000256" key="1">
    <source>
        <dbReference type="ARBA" id="ARBA00000901"/>
    </source>
</evidence>
<dbReference type="UniPathway" id="UPA00031">
    <property type="reaction ID" value="UER00009"/>
</dbReference>
<dbReference type="EMBL" id="DTEN01000067">
    <property type="protein sequence ID" value="HGI74381.1"/>
    <property type="molecule type" value="Genomic_DNA"/>
</dbReference>
<dbReference type="InterPro" id="IPR023016">
    <property type="entry name" value="HisA/PriA"/>
</dbReference>
<dbReference type="PANTHER" id="PTHR43090:SF2">
    <property type="entry name" value="1-(5-PHOSPHORIBOSYL)-5-[(5-PHOSPHORIBOSYLAMINO)METHYLIDENEAMINO] IMIDAZOLE-4-CARBOXAMIDE ISOMERASE"/>
    <property type="match status" value="1"/>
</dbReference>
<evidence type="ECO:0000256" key="11">
    <source>
        <dbReference type="RuleBase" id="RU003658"/>
    </source>
</evidence>
<dbReference type="CDD" id="cd04732">
    <property type="entry name" value="HisA"/>
    <property type="match status" value="1"/>
</dbReference>
<dbReference type="HAMAP" id="MF_01014">
    <property type="entry name" value="HisA"/>
    <property type="match status" value="1"/>
</dbReference>
<dbReference type="PANTHER" id="PTHR43090">
    <property type="entry name" value="1-(5-PHOSPHORIBOSYL)-5-[(5-PHOSPHORIBOSYLAMINO)METHYLIDENEAMINO] IMIDAZOLE-4-CARBOXAMIDE ISOMERASE"/>
    <property type="match status" value="1"/>
</dbReference>
<evidence type="ECO:0000256" key="4">
    <source>
        <dbReference type="ARBA" id="ARBA00009667"/>
    </source>
</evidence>
<organism evidence="12">
    <name type="scientific">Candidatus Caldatribacterium californiense</name>
    <dbReference type="NCBI Taxonomy" id="1454726"/>
    <lineage>
        <taxon>Bacteria</taxon>
        <taxon>Pseudomonadati</taxon>
        <taxon>Atribacterota</taxon>
        <taxon>Atribacteria</taxon>
        <taxon>Atribacterales</taxon>
        <taxon>Candidatus Caldatribacteriaceae</taxon>
        <taxon>Candidatus Caldatribacterium</taxon>
    </lineage>
</organism>
<dbReference type="InterPro" id="IPR006062">
    <property type="entry name" value="His_biosynth"/>
</dbReference>
<evidence type="ECO:0000256" key="5">
    <source>
        <dbReference type="ARBA" id="ARBA00022490"/>
    </source>
</evidence>
<comment type="pathway">
    <text evidence="3 9 11">Amino-acid biosynthesis; L-histidine biosynthesis; L-histidine from 5-phospho-alpha-D-ribose 1-diphosphate: step 4/9.</text>
</comment>
<dbReference type="NCBIfam" id="TIGR00007">
    <property type="entry name" value="1-(5-phosphoribosyl)-5-[(5-phosphoribosylamino)methylideneamino]imidazole-4-carboxamide isomerase"/>
    <property type="match status" value="1"/>
</dbReference>
<sequence>MLLIPAIDLFAGRVVRLTQGDYQRLEVYHDDPLIVAKQLEEEGAPMLHVVDLEGARAGEPRNLPSVASIVRSVHVPVQVGGGIRTLEVLRRYLDLGVAFPVVGSVVVKNPETFAEMLKVGGERLTVSLDVRDGVLAVSGWTEETSLRASDLARKLHERGVTRFILTDVTRDGTLEGVDGENIRRFIEDSGVPVIVAGGVRGIEDILLLQTIPGVSGVILGKVLYTGRMSFREILERAGGGQC</sequence>
<dbReference type="GO" id="GO:0000162">
    <property type="term" value="P:L-tryptophan biosynthetic process"/>
    <property type="evidence" value="ECO:0007669"/>
    <property type="project" value="TreeGrafter"/>
</dbReference>
<evidence type="ECO:0000256" key="6">
    <source>
        <dbReference type="ARBA" id="ARBA00022605"/>
    </source>
</evidence>
<feature type="active site" description="Proton donor" evidence="9">
    <location>
        <position position="129"/>
    </location>
</feature>
<dbReference type="EC" id="5.3.1.16" evidence="9 11"/>
<dbReference type="GO" id="GO:0000105">
    <property type="term" value="P:L-histidine biosynthetic process"/>
    <property type="evidence" value="ECO:0007669"/>
    <property type="project" value="UniProtKB-UniRule"/>
</dbReference>
<keyword evidence="7 9" id="KW-0368">Histidine biosynthesis</keyword>
<dbReference type="GO" id="GO:0003949">
    <property type="term" value="F:1-(5-phosphoribosyl)-5-[(5-phosphoribosylamino)methylideneamino]imidazole-4-carboxamide isomerase activity"/>
    <property type="evidence" value="ECO:0007669"/>
    <property type="project" value="UniProtKB-UniRule"/>
</dbReference>
<reference evidence="12" key="1">
    <citation type="journal article" date="2020" name="mSystems">
        <title>Genome- and Community-Level Interaction Insights into Carbon Utilization and Element Cycling Functions of Hydrothermarchaeota in Hydrothermal Sediment.</title>
        <authorList>
            <person name="Zhou Z."/>
            <person name="Liu Y."/>
            <person name="Xu W."/>
            <person name="Pan J."/>
            <person name="Luo Z.H."/>
            <person name="Li M."/>
        </authorList>
    </citation>
    <scope>NUCLEOTIDE SEQUENCE [LARGE SCALE GENOMIC DNA]</scope>
    <source>
        <strain evidence="12">SpSt-716</strain>
    </source>
</reference>
<protein>
    <recommendedName>
        <fullName evidence="9 11">1-(5-phosphoribosyl)-5-[(5-phosphoribosylamino)methylideneamino] imidazole-4-carboxamide isomerase</fullName>
        <ecNumber evidence="9 11">5.3.1.16</ecNumber>
    </recommendedName>
    <alternativeName>
        <fullName evidence="9">Phosphoribosylformimino-5-aminoimidazole carboxamide ribotide isomerase</fullName>
    </alternativeName>
</protein>
<evidence type="ECO:0000256" key="8">
    <source>
        <dbReference type="ARBA" id="ARBA00023235"/>
    </source>
</evidence>
<dbReference type="GO" id="GO:0005737">
    <property type="term" value="C:cytoplasm"/>
    <property type="evidence" value="ECO:0007669"/>
    <property type="project" value="UniProtKB-SubCell"/>
</dbReference>
<evidence type="ECO:0000256" key="3">
    <source>
        <dbReference type="ARBA" id="ARBA00005133"/>
    </source>
</evidence>
<dbReference type="AlphaFoldDB" id="A0A7V3YKN5"/>
<evidence type="ECO:0000313" key="12">
    <source>
        <dbReference type="EMBL" id="HGI74381.1"/>
    </source>
</evidence>
<dbReference type="Gene3D" id="3.20.20.70">
    <property type="entry name" value="Aldolase class I"/>
    <property type="match status" value="1"/>
</dbReference>